<reference evidence="1 2" key="1">
    <citation type="submission" date="2023-12" db="EMBL/GenBank/DDBJ databases">
        <title>the genome sequence of Hyalangium sp. s54d21.</title>
        <authorList>
            <person name="Zhang X."/>
        </authorList>
    </citation>
    <scope>NUCLEOTIDE SEQUENCE [LARGE SCALE GENOMIC DNA]</scope>
    <source>
        <strain evidence="2">s54d21</strain>
    </source>
</reference>
<protein>
    <recommendedName>
        <fullName evidence="3">HEAT repeat domain-containing protein</fullName>
    </recommendedName>
</protein>
<dbReference type="InterPro" id="IPR011989">
    <property type="entry name" value="ARM-like"/>
</dbReference>
<name>A0ABU5H1Y4_9BACT</name>
<gene>
    <name evidence="1" type="ORF">SYV04_10985</name>
</gene>
<organism evidence="1 2">
    <name type="scientific">Hyalangium rubrum</name>
    <dbReference type="NCBI Taxonomy" id="3103134"/>
    <lineage>
        <taxon>Bacteria</taxon>
        <taxon>Pseudomonadati</taxon>
        <taxon>Myxococcota</taxon>
        <taxon>Myxococcia</taxon>
        <taxon>Myxococcales</taxon>
        <taxon>Cystobacterineae</taxon>
        <taxon>Archangiaceae</taxon>
        <taxon>Hyalangium</taxon>
    </lineage>
</organism>
<keyword evidence="2" id="KW-1185">Reference proteome</keyword>
<dbReference type="EMBL" id="JAXIVS010000003">
    <property type="protein sequence ID" value="MDY7226919.1"/>
    <property type="molecule type" value="Genomic_DNA"/>
</dbReference>
<sequence length="320" mass="35209">MAHTRDVAQDREELVKAFKQGDEARARERVSRLGEGPRQVRLVLEAMLEDSQGLVRQAGVFGLGEVGGAASIQRLEQQLAIEEARGDYDADAVVEEITRALGRIEEVGARASLVRRLERMAKGKPERSDVYTLVHALWRRRHPDLVPAVKQSLEQLSLPAPHGLHGLGVLLEKSPEELQVWARDPAVPVEYKTEVLVVLEAEVPATLTATLAAFIATARELSEQTKAPNDAAAYFCDCLFSLVLLHRERVLGAFSPESRSELRMAARSLVVAPHNSLRAAVVLKLVGRAEDAALLDVHCPEDPTCAKVFRDAAQVLRELH</sequence>
<evidence type="ECO:0000313" key="1">
    <source>
        <dbReference type="EMBL" id="MDY7226919.1"/>
    </source>
</evidence>
<accession>A0ABU5H1Y4</accession>
<evidence type="ECO:0008006" key="3">
    <source>
        <dbReference type="Google" id="ProtNLM"/>
    </source>
</evidence>
<dbReference type="Proteomes" id="UP001291309">
    <property type="component" value="Unassembled WGS sequence"/>
</dbReference>
<evidence type="ECO:0000313" key="2">
    <source>
        <dbReference type="Proteomes" id="UP001291309"/>
    </source>
</evidence>
<comment type="caution">
    <text evidence="1">The sequence shown here is derived from an EMBL/GenBank/DDBJ whole genome shotgun (WGS) entry which is preliminary data.</text>
</comment>
<dbReference type="RefSeq" id="WP_321545640.1">
    <property type="nucleotide sequence ID" value="NZ_JAXIVS010000003.1"/>
</dbReference>
<dbReference type="Gene3D" id="1.25.10.10">
    <property type="entry name" value="Leucine-rich Repeat Variant"/>
    <property type="match status" value="1"/>
</dbReference>
<proteinExistence type="predicted"/>